<comment type="caution">
    <text evidence="2">The sequence shown here is derived from an EMBL/GenBank/DDBJ whole genome shotgun (WGS) entry which is preliminary data.</text>
</comment>
<dbReference type="AlphaFoldDB" id="A0A235BWD8"/>
<evidence type="ECO:0000313" key="3">
    <source>
        <dbReference type="Proteomes" id="UP000215215"/>
    </source>
</evidence>
<reference evidence="2 3" key="1">
    <citation type="submission" date="2017-07" db="EMBL/GenBank/DDBJ databases">
        <title>Recovery of genomes from metagenomes via a dereplication, aggregation, and scoring strategy.</title>
        <authorList>
            <person name="Sieber C.M."/>
            <person name="Probst A.J."/>
            <person name="Sharrar A."/>
            <person name="Thomas B.C."/>
            <person name="Hess M."/>
            <person name="Tringe S.G."/>
            <person name="Banfield J.F."/>
        </authorList>
    </citation>
    <scope>NUCLEOTIDE SEQUENCE [LARGE SCALE GENOMIC DNA]</scope>
    <source>
        <strain evidence="2">JGI_Cruoil_03_44_89</strain>
    </source>
</reference>
<gene>
    <name evidence="2" type="ORF">CH333_04300</name>
</gene>
<feature type="domain" description="PHA accumulation regulator DNA-binding N-terminal" evidence="1">
    <location>
        <begin position="36"/>
        <end position="95"/>
    </location>
</feature>
<evidence type="ECO:0000259" key="1">
    <source>
        <dbReference type="Pfam" id="PF07879"/>
    </source>
</evidence>
<organism evidence="2 3">
    <name type="scientific">candidate division WOR-3 bacterium JGI_Cruoil_03_44_89</name>
    <dbReference type="NCBI Taxonomy" id="1973748"/>
    <lineage>
        <taxon>Bacteria</taxon>
        <taxon>Bacteria division WOR-3</taxon>
    </lineage>
</organism>
<dbReference type="EMBL" id="NOZQ01000086">
    <property type="protein sequence ID" value="OYD16097.1"/>
    <property type="molecule type" value="Genomic_DNA"/>
</dbReference>
<proteinExistence type="predicted"/>
<accession>A0A235BWD8</accession>
<evidence type="ECO:0000313" key="2">
    <source>
        <dbReference type="EMBL" id="OYD16097.1"/>
    </source>
</evidence>
<sequence length="145" mass="16773">MWLRGLETFLEFPSKKLDKLKKMCYNYCAMHNKMRLIKRYKNRRLYDTDTKSAVTLSDVARLIRDKKEFKVIESDTGEDITGATVIQVLLNVEKRAREVGRMVTSIGKATGKKTEEIISVLMEHIRSILKVMDKSPDSETVNSKQ</sequence>
<dbReference type="Proteomes" id="UP000215215">
    <property type="component" value="Unassembled WGS sequence"/>
</dbReference>
<dbReference type="Pfam" id="PF07879">
    <property type="entry name" value="PHB_acc_N"/>
    <property type="match status" value="1"/>
</dbReference>
<name>A0A235BWD8_UNCW3</name>
<protein>
    <recommendedName>
        <fullName evidence="1">PHA accumulation regulator DNA-binding N-terminal domain-containing protein</fullName>
    </recommendedName>
</protein>
<dbReference type="InterPro" id="IPR012909">
    <property type="entry name" value="PHA_DNA-bd_N"/>
</dbReference>